<protein>
    <submittedName>
        <fullName evidence="1">Uncharacterized protein</fullName>
    </submittedName>
</protein>
<proteinExistence type="predicted"/>
<accession>A0ACC2SEQ6</accession>
<gene>
    <name evidence="1" type="ORF">DSO57_1026285</name>
</gene>
<keyword evidence="2" id="KW-1185">Reference proteome</keyword>
<dbReference type="EMBL" id="QTSX02005123">
    <property type="protein sequence ID" value="KAJ9060873.1"/>
    <property type="molecule type" value="Genomic_DNA"/>
</dbReference>
<reference evidence="1" key="1">
    <citation type="submission" date="2022-04" db="EMBL/GenBank/DDBJ databases">
        <title>Genome of the entomopathogenic fungus Entomophthora muscae.</title>
        <authorList>
            <person name="Elya C."/>
            <person name="Lovett B.R."/>
            <person name="Lee E."/>
            <person name="Macias A.M."/>
            <person name="Hajek A.E."/>
            <person name="De Bivort B.L."/>
            <person name="Kasson M.T."/>
            <person name="De Fine Licht H.H."/>
            <person name="Stajich J.E."/>
        </authorList>
    </citation>
    <scope>NUCLEOTIDE SEQUENCE</scope>
    <source>
        <strain evidence="1">Berkeley</strain>
    </source>
</reference>
<evidence type="ECO:0000313" key="1">
    <source>
        <dbReference type="EMBL" id="KAJ9060873.1"/>
    </source>
</evidence>
<comment type="caution">
    <text evidence="1">The sequence shown here is derived from an EMBL/GenBank/DDBJ whole genome shotgun (WGS) entry which is preliminary data.</text>
</comment>
<organism evidence="1 2">
    <name type="scientific">Entomophthora muscae</name>
    <dbReference type="NCBI Taxonomy" id="34485"/>
    <lineage>
        <taxon>Eukaryota</taxon>
        <taxon>Fungi</taxon>
        <taxon>Fungi incertae sedis</taxon>
        <taxon>Zoopagomycota</taxon>
        <taxon>Entomophthoromycotina</taxon>
        <taxon>Entomophthoromycetes</taxon>
        <taxon>Entomophthorales</taxon>
        <taxon>Entomophthoraceae</taxon>
        <taxon>Entomophthora</taxon>
    </lineage>
</organism>
<dbReference type="Proteomes" id="UP001165960">
    <property type="component" value="Unassembled WGS sequence"/>
</dbReference>
<sequence>MPASPTSESTPQPIFLHVLVVGFHHLKGPLTEYCYPELPKFSPIEQEKPEDKTESPEEPKEAGQEPEKGNTSGTEAALTDSDGELNLPQLPSEWAFLPFAALPDGSHQRDTGSSFFTLPSVNSGPAIYHQTLFGISTFRQIETEKVINKTKDMSRTFIQKAIVVIARMPAIGPICEKLSQVTEAYFNQLDFSDLTIFKDFYSSLMNLMGKGIPDDLFYSGLPLPQFVTLFQEKSLVLVKLLLLQRKVLFYGTTMEKVGKFQFSLLCLIGDISRFLNHSGDPSAEHLELMESNQALSTSTSIQEMVSGFNPPIFGKGCAFQPCLTLQQIDLFMSSPDVRSFLIGSTNQLFEVKDDFYHVRVNVDSGDVFFQDSNLEELLHLSSADFKFMNSICEAVRNLETLETDSSSGFEGSSTHIRMGFIAYYQALAASVLYSHSLKLQAKDNLALKEENRDRVAEILDEFNLDWVNAWARTPNFKALIALINSDSELAFDLKSLGHPGHGATIFDSIQIKLSSQIKNIRLEKNLAPVVESIGKASGKISQAFSGMYADIQKSVDGKVSKEGAVDLSQKIATGFSSWFSAAKSKVASHLEQLEETFVDKSNDAPAPTNDIQDHSDRKDHQKVQMTTQPQQQETITKEPVKKHIQPKQASTEEPEIIAQEQNTNVIQTETTLPDDEEETIESPQDGDEKQSSLLKESNKGNKQESKSKNFKANQDHTKPKKDTEADAAKADQATQHDEPEVDSHEDPSSK</sequence>
<name>A0ACC2SEQ6_9FUNG</name>
<evidence type="ECO:0000313" key="2">
    <source>
        <dbReference type="Proteomes" id="UP001165960"/>
    </source>
</evidence>